<dbReference type="InterPro" id="IPR035971">
    <property type="entry name" value="CBD_sf"/>
</dbReference>
<dbReference type="Proteomes" id="UP000636479">
    <property type="component" value="Unassembled WGS sequence"/>
</dbReference>
<dbReference type="GO" id="GO:0030248">
    <property type="term" value="F:cellulose binding"/>
    <property type="evidence" value="ECO:0007669"/>
    <property type="project" value="InterPro"/>
</dbReference>
<dbReference type="SUPFAM" id="SSF57180">
    <property type="entry name" value="Cellulose-binding domain"/>
    <property type="match status" value="1"/>
</dbReference>
<feature type="region of interest" description="Disordered" evidence="8">
    <location>
        <begin position="290"/>
        <end position="313"/>
    </location>
</feature>
<dbReference type="EMBL" id="JACAZF010000003">
    <property type="protein sequence ID" value="KAF7309725.1"/>
    <property type="molecule type" value="Genomic_DNA"/>
</dbReference>
<evidence type="ECO:0000259" key="10">
    <source>
        <dbReference type="PROSITE" id="PS51164"/>
    </source>
</evidence>
<evidence type="ECO:0000313" key="11">
    <source>
        <dbReference type="EMBL" id="KAF7309725.1"/>
    </source>
</evidence>
<evidence type="ECO:0000256" key="6">
    <source>
        <dbReference type="ARBA" id="ARBA00023295"/>
    </source>
</evidence>
<feature type="compositionally biased region" description="Polar residues" evidence="8">
    <location>
        <begin position="243"/>
        <end position="254"/>
    </location>
</feature>
<dbReference type="InterPro" id="IPR009567">
    <property type="entry name" value="SARAF"/>
</dbReference>
<accession>A0A8H6T0J0</accession>
<dbReference type="Gene3D" id="3.20.20.80">
    <property type="entry name" value="Glycosidases"/>
    <property type="match status" value="1"/>
</dbReference>
<dbReference type="SUPFAM" id="SSF51445">
    <property type="entry name" value="(Trans)glycosidases"/>
    <property type="match status" value="1"/>
</dbReference>
<keyword evidence="9" id="KW-0472">Membrane</keyword>
<dbReference type="GeneID" id="59342806"/>
<dbReference type="GO" id="GO:2001256">
    <property type="term" value="P:regulation of store-operated calcium entry"/>
    <property type="evidence" value="ECO:0007669"/>
    <property type="project" value="InterPro"/>
</dbReference>
<dbReference type="OrthoDB" id="5823761at2759"/>
<name>A0A8H6T0J0_9AGAR</name>
<dbReference type="EC" id="3.2.1.4" evidence="3"/>
<keyword evidence="4" id="KW-0732">Signal</keyword>
<keyword evidence="5 7" id="KW-0378">Hydrolase</keyword>
<dbReference type="PROSITE" id="PS00659">
    <property type="entry name" value="GLYCOSYL_HYDROL_F5"/>
    <property type="match status" value="1"/>
</dbReference>
<dbReference type="GO" id="GO:0008810">
    <property type="term" value="F:cellulase activity"/>
    <property type="evidence" value="ECO:0007669"/>
    <property type="project" value="UniProtKB-EC"/>
</dbReference>
<dbReference type="Pfam" id="PF00150">
    <property type="entry name" value="Cellulase"/>
    <property type="match status" value="1"/>
</dbReference>
<dbReference type="GO" id="GO:0005789">
    <property type="term" value="C:endoplasmic reticulum membrane"/>
    <property type="evidence" value="ECO:0007669"/>
    <property type="project" value="InterPro"/>
</dbReference>
<dbReference type="InterPro" id="IPR001547">
    <property type="entry name" value="Glyco_hydro_5"/>
</dbReference>
<feature type="domain" description="CBM1" evidence="10">
    <location>
        <begin position="251"/>
        <end position="287"/>
    </location>
</feature>
<comment type="caution">
    <text evidence="11">The sequence shown here is derived from an EMBL/GenBank/DDBJ whole genome shotgun (WGS) entry which is preliminary data.</text>
</comment>
<dbReference type="InterPro" id="IPR018087">
    <property type="entry name" value="Glyco_hydro_5_CS"/>
</dbReference>
<evidence type="ECO:0000256" key="7">
    <source>
        <dbReference type="RuleBase" id="RU361153"/>
    </source>
</evidence>
<dbReference type="PROSITE" id="PS51164">
    <property type="entry name" value="CBM1_2"/>
    <property type="match status" value="1"/>
</dbReference>
<feature type="compositionally biased region" description="Polar residues" evidence="8">
    <location>
        <begin position="169"/>
        <end position="182"/>
    </location>
</feature>
<comment type="similarity">
    <text evidence="2 7">Belongs to the glycosyl hydrolase 5 (cellulase A) family.</text>
</comment>
<reference evidence="11" key="1">
    <citation type="submission" date="2020-05" db="EMBL/GenBank/DDBJ databases">
        <title>Mycena genomes resolve the evolution of fungal bioluminescence.</title>
        <authorList>
            <person name="Tsai I.J."/>
        </authorList>
    </citation>
    <scope>NUCLEOTIDE SEQUENCE</scope>
    <source>
        <strain evidence="11">171206Taipei</strain>
    </source>
</reference>
<dbReference type="InterPro" id="IPR000254">
    <property type="entry name" value="CBD"/>
</dbReference>
<evidence type="ECO:0000256" key="4">
    <source>
        <dbReference type="ARBA" id="ARBA00022729"/>
    </source>
</evidence>
<dbReference type="GO" id="GO:0009251">
    <property type="term" value="P:glucan catabolic process"/>
    <property type="evidence" value="ECO:0007669"/>
    <property type="project" value="TreeGrafter"/>
</dbReference>
<dbReference type="Pfam" id="PF00734">
    <property type="entry name" value="CBM_1"/>
    <property type="match status" value="1"/>
</dbReference>
<evidence type="ECO:0000256" key="2">
    <source>
        <dbReference type="ARBA" id="ARBA00005641"/>
    </source>
</evidence>
<organism evidence="11 12">
    <name type="scientific">Mycena indigotica</name>
    <dbReference type="NCBI Taxonomy" id="2126181"/>
    <lineage>
        <taxon>Eukaryota</taxon>
        <taxon>Fungi</taxon>
        <taxon>Dikarya</taxon>
        <taxon>Basidiomycota</taxon>
        <taxon>Agaricomycotina</taxon>
        <taxon>Agaricomycetes</taxon>
        <taxon>Agaricomycetidae</taxon>
        <taxon>Agaricales</taxon>
        <taxon>Marasmiineae</taxon>
        <taxon>Mycenaceae</taxon>
        <taxon>Mycena</taxon>
    </lineage>
</organism>
<evidence type="ECO:0000256" key="3">
    <source>
        <dbReference type="ARBA" id="ARBA00012601"/>
    </source>
</evidence>
<dbReference type="AlphaFoldDB" id="A0A8H6T0J0"/>
<evidence type="ECO:0000256" key="5">
    <source>
        <dbReference type="ARBA" id="ARBA00022801"/>
    </source>
</evidence>
<comment type="catalytic activity">
    <reaction evidence="1">
        <text>Endohydrolysis of (1-&gt;4)-beta-D-glucosidic linkages in cellulose, lichenin and cereal beta-D-glucans.</text>
        <dbReference type="EC" id="3.2.1.4"/>
    </reaction>
</comment>
<keyword evidence="12" id="KW-1185">Reference proteome</keyword>
<dbReference type="PANTHER" id="PTHR34142">
    <property type="entry name" value="ENDO-BETA-1,4-GLUCANASE A"/>
    <property type="match status" value="1"/>
</dbReference>
<feature type="compositionally biased region" description="Low complexity" evidence="8">
    <location>
        <begin position="293"/>
        <end position="313"/>
    </location>
</feature>
<evidence type="ECO:0000256" key="1">
    <source>
        <dbReference type="ARBA" id="ARBA00000966"/>
    </source>
</evidence>
<evidence type="ECO:0000256" key="8">
    <source>
        <dbReference type="SAM" id="MobiDB-lite"/>
    </source>
</evidence>
<dbReference type="Pfam" id="PF06682">
    <property type="entry name" value="SARAF"/>
    <property type="match status" value="1"/>
</dbReference>
<feature type="transmembrane region" description="Helical" evidence="9">
    <location>
        <begin position="103"/>
        <end position="125"/>
    </location>
</feature>
<dbReference type="InterPro" id="IPR017853">
    <property type="entry name" value="GH"/>
</dbReference>
<keyword evidence="6 7" id="KW-0326">Glycosidase</keyword>
<dbReference type="GO" id="GO:0005576">
    <property type="term" value="C:extracellular region"/>
    <property type="evidence" value="ECO:0007669"/>
    <property type="project" value="InterPro"/>
</dbReference>
<keyword evidence="9" id="KW-0812">Transmembrane</keyword>
<gene>
    <name evidence="11" type="ORF">MIND_00344300</name>
</gene>
<feature type="compositionally biased region" description="Gly residues" evidence="8">
    <location>
        <begin position="134"/>
        <end position="154"/>
    </location>
</feature>
<feature type="region of interest" description="Disordered" evidence="8">
    <location>
        <begin position="220"/>
        <end position="255"/>
    </location>
</feature>
<evidence type="ECO:0000313" key="12">
    <source>
        <dbReference type="Proteomes" id="UP000636479"/>
    </source>
</evidence>
<feature type="region of interest" description="Disordered" evidence="8">
    <location>
        <begin position="134"/>
        <end position="184"/>
    </location>
</feature>
<sequence length="641" mass="68749">MSRIELAKIPALTFYKDSLTEARRTRCESLGGSGTEVDWKCQADLPDSLRFGRVEVSCEGWARPGDAYVLKGSCALEYRLVQVPGTLRNSDSDNAYGVKEDGWLTTTVFMVIWFAVLAIIVYSFVKSCMNGGTGNRVGGGPRPGPRPGYGGFFPGGFNDNDAAPPPPYSKTNPDATPNQNQGWRPGFWTGAAIGGLGAHLFNNRQNNRAYDWERERMHPNANRFQFQSRRSGPRYSSDDRGEGSSNLGAMRQSTGFGGSNGQGWGGDTVCASGSVCTVLNPYYSQCLAGSGSGTTTTSGPTTTSSAPSSGGTSCSNRTKFKYFGVNQSGAEFGQNTIPGTWGKDFTFPAPSSIDYFVGKGFNFFRVPFLMERMVSPSTGITGPLVSSYLANYTSIINYITNTKGAYAAIDPHNFMSFNGAQITNTASFQTFWTNLAGQFKSNSRVIFDVMNEPNGIAASTVFALNQAAVNGIRAISTLTFTQELLGLVHGVSDTILFIRCSDLRTFSAWQSSGNADAFAAGIKDPNNNWAIQMHQYLDSDGSGTNAVCVNSTIGASRIADATNWLKSHNFKGFLGEIGAGSDSTCITAVQGAMCAMQQSGAWIGASWWAAGPWWGNYFTSIEPPSGLSIAQILPQALMPFL</sequence>
<proteinExistence type="inferred from homology"/>
<dbReference type="SMART" id="SM00236">
    <property type="entry name" value="fCBD"/>
    <property type="match status" value="1"/>
</dbReference>
<protein>
    <recommendedName>
        <fullName evidence="3">cellulase</fullName>
        <ecNumber evidence="3">3.2.1.4</ecNumber>
    </recommendedName>
</protein>
<dbReference type="PANTHER" id="PTHR34142:SF1">
    <property type="entry name" value="GLYCOSIDE HYDROLASE FAMILY 5 DOMAIN-CONTAINING PROTEIN"/>
    <property type="match status" value="1"/>
</dbReference>
<dbReference type="RefSeq" id="XP_037223175.1">
    <property type="nucleotide sequence ID" value="XM_037360290.1"/>
</dbReference>
<keyword evidence="9" id="KW-1133">Transmembrane helix</keyword>
<evidence type="ECO:0000256" key="9">
    <source>
        <dbReference type="SAM" id="Phobius"/>
    </source>
</evidence>